<proteinExistence type="inferred from homology"/>
<reference evidence="4" key="1">
    <citation type="submission" date="2015-07" db="EMBL/GenBank/DDBJ databases">
        <title>MeaNS - Measles Nucleotide Surveillance Program.</title>
        <authorList>
            <person name="Tran T."/>
            <person name="Druce J."/>
        </authorList>
    </citation>
    <scope>NUCLEOTIDE SEQUENCE</scope>
    <source>
        <strain evidence="4">UCB-OBI-ISO-001</strain>
        <tissue evidence="4">Gonad</tissue>
    </source>
</reference>
<protein>
    <recommendedName>
        <fullName evidence="3">FAM124 domain-containing protein</fullName>
    </recommendedName>
</protein>
<dbReference type="KEGG" id="obi:106877030"/>
<dbReference type="PANTHER" id="PTHR14715:SF6">
    <property type="entry name" value="FAM124 DOMAIN-CONTAINING PROTEIN"/>
    <property type="match status" value="1"/>
</dbReference>
<feature type="domain" description="FAM124" evidence="3">
    <location>
        <begin position="75"/>
        <end position="315"/>
    </location>
</feature>
<evidence type="ECO:0000259" key="3">
    <source>
        <dbReference type="Pfam" id="PF15067"/>
    </source>
</evidence>
<dbReference type="InterPro" id="IPR046365">
    <property type="entry name" value="FAM124_dom"/>
</dbReference>
<feature type="region of interest" description="Disordered" evidence="2">
    <location>
        <begin position="33"/>
        <end position="54"/>
    </location>
</feature>
<comment type="similarity">
    <text evidence="1">Belongs to the FAM124 family.</text>
</comment>
<name>A0A0L8GGG1_OCTBM</name>
<gene>
    <name evidence="4" type="ORF">OCBIM_22033872mg</name>
</gene>
<dbReference type="OMA" id="FTIHTHI"/>
<dbReference type="InterPro" id="IPR029380">
    <property type="entry name" value="FAM124"/>
</dbReference>
<dbReference type="STRING" id="37653.A0A0L8GGG1"/>
<dbReference type="EMBL" id="KQ421896">
    <property type="protein sequence ID" value="KOF76033.1"/>
    <property type="molecule type" value="Genomic_DNA"/>
</dbReference>
<accession>A0A0L8GGG1</accession>
<evidence type="ECO:0000313" key="4">
    <source>
        <dbReference type="EMBL" id="KOF76033.1"/>
    </source>
</evidence>
<organism evidence="4">
    <name type="scientific">Octopus bimaculoides</name>
    <name type="common">California two-spotted octopus</name>
    <dbReference type="NCBI Taxonomy" id="37653"/>
    <lineage>
        <taxon>Eukaryota</taxon>
        <taxon>Metazoa</taxon>
        <taxon>Spiralia</taxon>
        <taxon>Lophotrochozoa</taxon>
        <taxon>Mollusca</taxon>
        <taxon>Cephalopoda</taxon>
        <taxon>Coleoidea</taxon>
        <taxon>Octopodiformes</taxon>
        <taxon>Octopoda</taxon>
        <taxon>Incirrata</taxon>
        <taxon>Octopodidae</taxon>
        <taxon>Octopus</taxon>
    </lineage>
</organism>
<sequence length="346" mass="40390">MNPYILRTYGLGPKQNTCNYPLWDYRSQRYSSVGSSSDGASSNSSKESSSRSDSSSEVASIITTEIYESFLPFEVKIFADSSQINMLNTLYRPLINLLDSDLHIIKISENRSPRCSENNSLKKQDCLRHVFVPSFSILIFLLEDGLLTQQRFLEAQFYFQQKPWKFYHQSRIDKRKAIEFCSDNMQEFYGTSKGYPLWGIRRVHYGKEHLRFMLFVSYDNWLAMVNFYKVLMNSAPEYEQDDFCMFTVDNQVHYDIQFVLKQLPPHIIPEPLYFVELEFQISDIGILMPHFPNVCKPMSVHKWCTSDHDGNPLIMSLKPRLECSPQTSMKRNSSEYLSAANKVFFV</sequence>
<dbReference type="AlphaFoldDB" id="A0A0L8GGG1"/>
<evidence type="ECO:0000256" key="1">
    <source>
        <dbReference type="ARBA" id="ARBA00006440"/>
    </source>
</evidence>
<dbReference type="OrthoDB" id="10023686at2759"/>
<dbReference type="PANTHER" id="PTHR14715">
    <property type="entry name" value="FAM124 DOMAIN-CONTAINING PROTEIN-RELATED"/>
    <property type="match status" value="1"/>
</dbReference>
<dbReference type="Pfam" id="PF15067">
    <property type="entry name" value="FAM124"/>
    <property type="match status" value="1"/>
</dbReference>
<evidence type="ECO:0000256" key="2">
    <source>
        <dbReference type="SAM" id="MobiDB-lite"/>
    </source>
</evidence>